<keyword evidence="8" id="KW-0520">NAD</keyword>
<feature type="domain" description="3-hydroxyacyl-CoA dehydrogenase NAD binding" evidence="15">
    <location>
        <begin position="344"/>
        <end position="527"/>
    </location>
</feature>
<dbReference type="InterPro" id="IPR036291">
    <property type="entry name" value="NAD(P)-bd_dom_sf"/>
</dbReference>
<accession>A0ABV2B1A2</accession>
<sequence>MSTATATKQAAASAPAGDDIFKLEKRDDGIAVLRFAVPGASQNTIKAEFADAFDRVLEAIERDTEIIGLVLISDKPGSFMAGADIGLFSQVKSAAEVEALSLAGQAGFKRLSKLHVPVVAAIDGSCLGGGLEMALACDVRIAADTPATALGVPEVMLGLLPAAGGTQRLPRLVGIPAALDLMLTGRKLRPAQAKKLGLVDGVVPPESLLDEAIRRARSAGKRSLTSSPSVIGRARERVGGGVAGLTAAALEDNFAGRRVLFDQARKQLRAKTHGHYPAPERIIDVVATGYAKGVKAGYAAEARAFGELAMTEVSKSLRHVYHATEALKKATFVAKNVKPREVRQVGVLGAGLMGAGIAAVTIDKAGLPVRLKDVSDEGLARGMQQINAFYAKRVAKKAMTRAQADRCRYQVTGTTDYSGIGACDMVIEAVFEDLELKQAMLADVEAAADARGNSDCIFATNTSSLPISEIAAKAKRPENVIGLHYFSPVEKMPLLEIIATEKTSKKTIATAVAFGKAQGKTVIVVGDGPGFYTTRALSPYLNEASRLLAEGAGVRQIDEALVNHGFPVGPMTLLDEVGVDVGVKVGPILEAAFGERMSAPNASAKMIEAGHLGRKSGKGFYDYTVKKKKGEKRPVNAELEKLLAEERDGGRRPDDAEIVERCTLLFANEAAHCLSEQIITEPMHGDIGAIFGLGFLPFTGGPFRYIDTMGVALFVDRLNALADKHGPRFEPAPILKTMAKAQSESHRRFYS</sequence>
<evidence type="ECO:0000256" key="4">
    <source>
        <dbReference type="ARBA" id="ARBA00012076"/>
    </source>
</evidence>
<evidence type="ECO:0000313" key="16">
    <source>
        <dbReference type="EMBL" id="MES1929677.1"/>
    </source>
</evidence>
<dbReference type="InterPro" id="IPR006176">
    <property type="entry name" value="3-OHacyl-CoA_DH_NAD-bd"/>
</dbReference>
<evidence type="ECO:0000256" key="7">
    <source>
        <dbReference type="ARBA" id="ARBA00023002"/>
    </source>
</evidence>
<dbReference type="RefSeq" id="WP_353111183.1">
    <property type="nucleotide sequence ID" value="NZ_APND01000003.1"/>
</dbReference>
<evidence type="ECO:0000256" key="3">
    <source>
        <dbReference type="ARBA" id="ARBA00008750"/>
    </source>
</evidence>
<dbReference type="Pfam" id="PF02737">
    <property type="entry name" value="3HCDH_N"/>
    <property type="match status" value="1"/>
</dbReference>
<comment type="similarity">
    <text evidence="13">Belongs to the enoyl-CoA hydratase/isomerase family.</text>
</comment>
<dbReference type="Gene3D" id="3.40.50.720">
    <property type="entry name" value="NAD(P)-binding Rossmann-like Domain"/>
    <property type="match status" value="1"/>
</dbReference>
<dbReference type="SUPFAM" id="SSF52096">
    <property type="entry name" value="ClpP/crotonase"/>
    <property type="match status" value="1"/>
</dbReference>
<evidence type="ECO:0000259" key="15">
    <source>
        <dbReference type="Pfam" id="PF02737"/>
    </source>
</evidence>
<evidence type="ECO:0000256" key="8">
    <source>
        <dbReference type="ARBA" id="ARBA00023027"/>
    </source>
</evidence>
<feature type="domain" description="3-hydroxyacyl-CoA dehydrogenase C-terminal" evidence="14">
    <location>
        <begin position="530"/>
        <end position="623"/>
    </location>
</feature>
<reference evidence="16 17" key="1">
    <citation type="submission" date="2013-03" db="EMBL/GenBank/DDBJ databases">
        <title>Salinisphaera dokdonensis CL-ES53 Genome Sequencing.</title>
        <authorList>
            <person name="Li C."/>
            <person name="Lai Q."/>
            <person name="Shao Z."/>
        </authorList>
    </citation>
    <scope>NUCLEOTIDE SEQUENCE [LARGE SCALE GENOMIC DNA]</scope>
    <source>
        <strain evidence="16 17">CL-ES53</strain>
    </source>
</reference>
<evidence type="ECO:0000256" key="12">
    <source>
        <dbReference type="ARBA" id="ARBA00049556"/>
    </source>
</evidence>
<dbReference type="NCBIfam" id="NF008363">
    <property type="entry name" value="PRK11154.1"/>
    <property type="match status" value="1"/>
</dbReference>
<dbReference type="InterPro" id="IPR006108">
    <property type="entry name" value="3HC_DH_C"/>
</dbReference>
<dbReference type="Gene3D" id="1.10.1040.50">
    <property type="match status" value="1"/>
</dbReference>
<keyword evidence="7" id="KW-0560">Oxidoreductase</keyword>
<dbReference type="Pfam" id="PF00378">
    <property type="entry name" value="ECH_1"/>
    <property type="match status" value="1"/>
</dbReference>
<dbReference type="InterPro" id="IPR008927">
    <property type="entry name" value="6-PGluconate_DH-like_C_sf"/>
</dbReference>
<evidence type="ECO:0000313" key="17">
    <source>
        <dbReference type="Proteomes" id="UP001460888"/>
    </source>
</evidence>
<dbReference type="CDD" id="cd06558">
    <property type="entry name" value="crotonase-like"/>
    <property type="match status" value="1"/>
</dbReference>
<keyword evidence="9" id="KW-0443">Lipid metabolism</keyword>
<dbReference type="Proteomes" id="UP001460888">
    <property type="component" value="Unassembled WGS sequence"/>
</dbReference>
<dbReference type="InterPro" id="IPR006180">
    <property type="entry name" value="3-OHacyl-CoA_DH_CS"/>
</dbReference>
<evidence type="ECO:0000256" key="1">
    <source>
        <dbReference type="ARBA" id="ARBA00005005"/>
    </source>
</evidence>
<keyword evidence="17" id="KW-1185">Reference proteome</keyword>
<evidence type="ECO:0000259" key="14">
    <source>
        <dbReference type="Pfam" id="PF00725"/>
    </source>
</evidence>
<dbReference type="PROSITE" id="PS00166">
    <property type="entry name" value="ENOYL_COA_HYDRATASE"/>
    <property type="match status" value="1"/>
</dbReference>
<proteinExistence type="inferred from homology"/>
<evidence type="ECO:0000256" key="5">
    <source>
        <dbReference type="ARBA" id="ARBA00022832"/>
    </source>
</evidence>
<comment type="caution">
    <text evidence="16">The sequence shown here is derived from an EMBL/GenBank/DDBJ whole genome shotgun (WGS) entry which is preliminary data.</text>
</comment>
<comment type="catalytic activity">
    <reaction evidence="12">
        <text>a (3S)-3-hydroxyacyl-CoA + NAD(+) = a 3-oxoacyl-CoA + NADH + H(+)</text>
        <dbReference type="Rhea" id="RHEA:22432"/>
        <dbReference type="ChEBI" id="CHEBI:15378"/>
        <dbReference type="ChEBI" id="CHEBI:57318"/>
        <dbReference type="ChEBI" id="CHEBI:57540"/>
        <dbReference type="ChEBI" id="CHEBI:57945"/>
        <dbReference type="ChEBI" id="CHEBI:90726"/>
        <dbReference type="EC" id="1.1.1.35"/>
    </reaction>
</comment>
<evidence type="ECO:0000256" key="6">
    <source>
        <dbReference type="ARBA" id="ARBA00022963"/>
    </source>
</evidence>
<dbReference type="Gene3D" id="3.90.226.10">
    <property type="entry name" value="2-enoyl-CoA Hydratase, Chain A, domain 1"/>
    <property type="match status" value="1"/>
</dbReference>
<dbReference type="InterPro" id="IPR029045">
    <property type="entry name" value="ClpP/crotonase-like_dom_sf"/>
</dbReference>
<dbReference type="EC" id="4.2.1.17" evidence="4"/>
<evidence type="ECO:0000256" key="10">
    <source>
        <dbReference type="ARBA" id="ARBA00023239"/>
    </source>
</evidence>
<comment type="similarity">
    <text evidence="3">In the N-terminal section; belongs to the enoyl-CoA hydratase/isomerase family.</text>
</comment>
<dbReference type="PROSITE" id="PS00067">
    <property type="entry name" value="3HCDH"/>
    <property type="match status" value="1"/>
</dbReference>
<comment type="pathway">
    <text evidence="1">Lipid metabolism; fatty acid beta-oxidation.</text>
</comment>
<comment type="similarity">
    <text evidence="2">In the central section; belongs to the 3-hydroxyacyl-CoA dehydrogenase family.</text>
</comment>
<dbReference type="PANTHER" id="PTHR43612">
    <property type="entry name" value="TRIFUNCTIONAL ENZYME SUBUNIT ALPHA"/>
    <property type="match status" value="1"/>
</dbReference>
<evidence type="ECO:0000256" key="11">
    <source>
        <dbReference type="ARBA" id="ARBA00023268"/>
    </source>
</evidence>
<evidence type="ECO:0000256" key="9">
    <source>
        <dbReference type="ARBA" id="ARBA00023098"/>
    </source>
</evidence>
<organism evidence="16 17">
    <name type="scientific">Salinisphaera dokdonensis CL-ES53</name>
    <dbReference type="NCBI Taxonomy" id="1304272"/>
    <lineage>
        <taxon>Bacteria</taxon>
        <taxon>Pseudomonadati</taxon>
        <taxon>Pseudomonadota</taxon>
        <taxon>Gammaproteobacteria</taxon>
        <taxon>Salinisphaerales</taxon>
        <taxon>Salinisphaeraceae</taxon>
        <taxon>Salinisphaera</taxon>
    </lineage>
</organism>
<evidence type="ECO:0000256" key="13">
    <source>
        <dbReference type="RuleBase" id="RU003707"/>
    </source>
</evidence>
<keyword evidence="10" id="KW-0456">Lyase</keyword>
<dbReference type="Pfam" id="PF00725">
    <property type="entry name" value="3HCDH"/>
    <property type="match status" value="1"/>
</dbReference>
<dbReference type="InterPro" id="IPR050136">
    <property type="entry name" value="FA_oxidation_alpha_subunit"/>
</dbReference>
<dbReference type="InterPro" id="IPR001753">
    <property type="entry name" value="Enoyl-CoA_hydra/iso"/>
</dbReference>
<keyword evidence="6" id="KW-0442">Lipid degradation</keyword>
<gene>
    <name evidence="16" type="ORF">SADO_10484</name>
</gene>
<name>A0ABV2B1A2_9GAMM</name>
<evidence type="ECO:0000256" key="2">
    <source>
        <dbReference type="ARBA" id="ARBA00007005"/>
    </source>
</evidence>
<dbReference type="InterPro" id="IPR018376">
    <property type="entry name" value="Enoyl-CoA_hyd/isom_CS"/>
</dbReference>
<dbReference type="EMBL" id="APND01000003">
    <property type="protein sequence ID" value="MES1929677.1"/>
    <property type="molecule type" value="Genomic_DNA"/>
</dbReference>
<protein>
    <recommendedName>
        <fullName evidence="4">enoyl-CoA hydratase</fullName>
        <ecNumber evidence="4">4.2.1.17</ecNumber>
    </recommendedName>
</protein>
<keyword evidence="11" id="KW-0511">Multifunctional enzyme</keyword>
<dbReference type="PANTHER" id="PTHR43612:SF3">
    <property type="entry name" value="TRIFUNCTIONAL ENZYME SUBUNIT ALPHA, MITOCHONDRIAL"/>
    <property type="match status" value="1"/>
</dbReference>
<dbReference type="SUPFAM" id="SSF51735">
    <property type="entry name" value="NAD(P)-binding Rossmann-fold domains"/>
    <property type="match status" value="1"/>
</dbReference>
<keyword evidence="5" id="KW-0276">Fatty acid metabolism</keyword>
<dbReference type="SUPFAM" id="SSF48179">
    <property type="entry name" value="6-phosphogluconate dehydrogenase C-terminal domain-like"/>
    <property type="match status" value="2"/>
</dbReference>